<dbReference type="STRING" id="53378.BRW65_04190"/>
<protein>
    <submittedName>
        <fullName evidence="3">Peptidase C56</fullName>
    </submittedName>
</protein>
<dbReference type="Pfam" id="PF01965">
    <property type="entry name" value="DJ-1_PfpI"/>
    <property type="match status" value="1"/>
</dbReference>
<dbReference type="PROSITE" id="PS51276">
    <property type="entry name" value="PEPTIDASE_C56_PFPI"/>
    <property type="match status" value="1"/>
</dbReference>
<name>A0A1Q4I1F8_9MYCO</name>
<dbReference type="PANTHER" id="PTHR42733">
    <property type="entry name" value="DJ-1 PROTEIN"/>
    <property type="match status" value="1"/>
</dbReference>
<evidence type="ECO:0000259" key="2">
    <source>
        <dbReference type="Pfam" id="PF01965"/>
    </source>
</evidence>
<gene>
    <name evidence="3" type="ORF">BRW65_04190</name>
</gene>
<dbReference type="PROSITE" id="PS51273">
    <property type="entry name" value="GATASE_TYPE_1"/>
    <property type="match status" value="1"/>
</dbReference>
<dbReference type="InterPro" id="IPR002818">
    <property type="entry name" value="DJ-1/PfpI"/>
</dbReference>
<dbReference type="AlphaFoldDB" id="A0A1Q4I1F8"/>
<accession>A0A1Q4I1F8</accession>
<comment type="caution">
    <text evidence="3">The sequence shown here is derived from an EMBL/GenBank/DDBJ whole genome shotgun (WGS) entry which is preliminary data.</text>
</comment>
<dbReference type="PANTHER" id="PTHR42733:SF12">
    <property type="entry name" value="PROTEINASE"/>
    <property type="match status" value="1"/>
</dbReference>
<reference evidence="3 4" key="1">
    <citation type="submission" date="2016-11" db="EMBL/GenBank/DDBJ databases">
        <title>Genome sequences of unsequenced Mycobacteria.</title>
        <authorList>
            <person name="Greninger A.L."/>
            <person name="Fang F."/>
            <person name="Jerome K.R."/>
        </authorList>
    </citation>
    <scope>NUCLEOTIDE SEQUENCE [LARGE SCALE GENOMIC DNA]</scope>
    <source>
        <strain evidence="3 4">M11</strain>
    </source>
</reference>
<organism evidence="3 4">
    <name type="scientific">Mycobacterium paraffinicum</name>
    <dbReference type="NCBI Taxonomy" id="53378"/>
    <lineage>
        <taxon>Bacteria</taxon>
        <taxon>Bacillati</taxon>
        <taxon>Actinomycetota</taxon>
        <taxon>Actinomycetes</taxon>
        <taxon>Mycobacteriales</taxon>
        <taxon>Mycobacteriaceae</taxon>
        <taxon>Mycobacterium</taxon>
    </lineage>
</organism>
<feature type="domain" description="DJ-1/PfpI" evidence="2">
    <location>
        <begin position="8"/>
        <end position="177"/>
    </location>
</feature>
<evidence type="ECO:0000256" key="1">
    <source>
        <dbReference type="ARBA" id="ARBA00008542"/>
    </source>
</evidence>
<dbReference type="Gene3D" id="3.40.50.880">
    <property type="match status" value="1"/>
</dbReference>
<dbReference type="CDD" id="cd03134">
    <property type="entry name" value="GATase1_PfpI_like"/>
    <property type="match status" value="1"/>
</dbReference>
<dbReference type="EMBL" id="MPNT01000002">
    <property type="protein sequence ID" value="OJZ75738.1"/>
    <property type="molecule type" value="Genomic_DNA"/>
</dbReference>
<sequence length="184" mass="19247">MANELQGKKVAILAADGVEKVELEQPRAALKEAGAQVELLSLKSGEIQARNHDLEPAGTFSVDRAVSDVSPSEFDGLVLPGGTVNPDKLRVDSSAVSFVRDFVASGKPVAAICHGPWTLVEAGVAEGRTLTSYPSIRTDLRNAGANVVDEEVVVDGNLISSRSPSDLPAFCATIVKQFAHAPTG</sequence>
<dbReference type="SUPFAM" id="SSF52317">
    <property type="entry name" value="Class I glutamine amidotransferase-like"/>
    <property type="match status" value="1"/>
</dbReference>
<proteinExistence type="inferred from homology"/>
<dbReference type="NCBIfam" id="TIGR01382">
    <property type="entry name" value="PfpI"/>
    <property type="match status" value="1"/>
</dbReference>
<dbReference type="OrthoDB" id="9792284at2"/>
<dbReference type="InterPro" id="IPR029062">
    <property type="entry name" value="Class_I_gatase-like"/>
</dbReference>
<comment type="similarity">
    <text evidence="1">Belongs to the peptidase C56 family.</text>
</comment>
<dbReference type="RefSeq" id="WP_073871599.1">
    <property type="nucleotide sequence ID" value="NZ_MPNT01000002.1"/>
</dbReference>
<dbReference type="Proteomes" id="UP000186438">
    <property type="component" value="Unassembled WGS sequence"/>
</dbReference>
<evidence type="ECO:0000313" key="3">
    <source>
        <dbReference type="EMBL" id="OJZ75738.1"/>
    </source>
</evidence>
<evidence type="ECO:0000313" key="4">
    <source>
        <dbReference type="Proteomes" id="UP000186438"/>
    </source>
</evidence>
<dbReference type="InterPro" id="IPR006286">
    <property type="entry name" value="C56_PfpI-like"/>
</dbReference>
<keyword evidence="4" id="KW-1185">Reference proteome</keyword>